<reference evidence="3 4" key="1">
    <citation type="submission" date="2013-03" db="EMBL/GenBank/DDBJ databases">
        <authorList>
            <person name="Warren W."/>
            <person name="Wilson R.K."/>
        </authorList>
    </citation>
    <scope>NUCLEOTIDE SEQUENCE</scope>
</reference>
<feature type="region of interest" description="Disordered" evidence="1">
    <location>
        <begin position="109"/>
        <end position="139"/>
    </location>
</feature>
<dbReference type="GO" id="GO:0005737">
    <property type="term" value="C:cytoplasm"/>
    <property type="evidence" value="ECO:0007669"/>
    <property type="project" value="Ensembl"/>
</dbReference>
<evidence type="ECO:0000256" key="1">
    <source>
        <dbReference type="SAM" id="MobiDB-lite"/>
    </source>
</evidence>
<evidence type="ECO:0000313" key="4">
    <source>
        <dbReference type="Proteomes" id="UP000233100"/>
    </source>
</evidence>
<evidence type="ECO:0000313" key="3">
    <source>
        <dbReference type="Ensembl" id="ENSMFAP00000050527.1"/>
    </source>
</evidence>
<keyword evidence="4" id="KW-1185">Reference proteome</keyword>
<dbReference type="AlphaFoldDB" id="A0A7N9CLK8"/>
<feature type="compositionally biased region" description="Polar residues" evidence="1">
    <location>
        <begin position="379"/>
        <end position="390"/>
    </location>
</feature>
<feature type="compositionally biased region" description="Gly residues" evidence="1">
    <location>
        <begin position="16"/>
        <end position="26"/>
    </location>
</feature>
<feature type="region of interest" description="Disordered" evidence="1">
    <location>
        <begin position="242"/>
        <end position="273"/>
    </location>
</feature>
<dbReference type="PANTHER" id="PTHR36865:SF1">
    <property type="entry name" value="RIKEN CDNA 1700001O22 GENE"/>
    <property type="match status" value="1"/>
</dbReference>
<dbReference type="GeneTree" id="ENSGT00390000004321"/>
<dbReference type="Proteomes" id="UP000233100">
    <property type="component" value="Chromosome 15"/>
</dbReference>
<proteinExistence type="predicted"/>
<organism evidence="3 4">
    <name type="scientific">Macaca fascicularis</name>
    <name type="common">Crab-eating macaque</name>
    <name type="synonym">Cynomolgus monkey</name>
    <dbReference type="NCBI Taxonomy" id="9541"/>
    <lineage>
        <taxon>Eukaryota</taxon>
        <taxon>Metazoa</taxon>
        <taxon>Chordata</taxon>
        <taxon>Craniata</taxon>
        <taxon>Vertebrata</taxon>
        <taxon>Euteleostomi</taxon>
        <taxon>Mammalia</taxon>
        <taxon>Eutheria</taxon>
        <taxon>Euarchontoglires</taxon>
        <taxon>Primates</taxon>
        <taxon>Haplorrhini</taxon>
        <taxon>Catarrhini</taxon>
        <taxon>Cercopithecidae</taxon>
        <taxon>Cercopithecinae</taxon>
        <taxon>Macaca</taxon>
    </lineage>
</organism>
<feature type="compositionally biased region" description="Polar residues" evidence="1">
    <location>
        <begin position="414"/>
        <end position="435"/>
    </location>
</feature>
<feature type="compositionally biased region" description="Basic and acidic residues" evidence="1">
    <location>
        <begin position="126"/>
        <end position="139"/>
    </location>
</feature>
<evidence type="ECO:0000259" key="2">
    <source>
        <dbReference type="Pfam" id="PF15737"/>
    </source>
</evidence>
<name>A0A7N9CLK8_MACFA</name>
<dbReference type="Pfam" id="PF15737">
    <property type="entry name" value="DUF4685"/>
    <property type="match status" value="1"/>
</dbReference>
<reference evidence="3" key="2">
    <citation type="submission" date="2025-08" db="UniProtKB">
        <authorList>
            <consortium name="Ensembl"/>
        </authorList>
    </citation>
    <scope>IDENTIFICATION</scope>
</reference>
<reference evidence="3" key="3">
    <citation type="submission" date="2025-09" db="UniProtKB">
        <authorList>
            <consortium name="Ensembl"/>
        </authorList>
    </citation>
    <scope>IDENTIFICATION</scope>
</reference>
<feature type="compositionally biased region" description="Basic and acidic residues" evidence="1">
    <location>
        <begin position="29"/>
        <end position="38"/>
    </location>
</feature>
<feature type="region of interest" description="Disordered" evidence="1">
    <location>
        <begin position="358"/>
        <end position="451"/>
    </location>
</feature>
<dbReference type="Bgee" id="ENSMFAG00000033035">
    <property type="expression patterns" value="Expressed in multicellular organism"/>
</dbReference>
<sequence length="467" mass="49767">AERGAKHVPASTSPRGPGGGPKGLPGDGDFQRSSDPRLPKLTLPALRAALGARGSGARGSREAALRGGRKGTPSPGWASDASRRRACPPCSLRAGGRCGSGAAAVPAATSLLSAGESQESAPRKPGPGERERPRRGVAREDPDFLGAFLGELLPSRFREFLHHLQQKCAEEPEPLTSPAPQHQSGVLEHCPGSPQCPNCSFLPDLWGQSSHLQDSLTKISLHQTPTLGSLKGHHSQFTTVKKANHRPHGAQVPKLKAALTHNPSGEGSKPRKRRCPFRVRFADETLQDTTLRYWERRCSVQQSVIVNQKAALPVASERVFGSVGKRLESLPKALYPEAKEETLASSWCWDCAGLRGSGEGDGTRRHCQGSPPRLLTDLPTRQQAGCQCGSSRALPAMGGPGTQSPGSSWGPVSPRSTQKTQGYLSEDTTMNSSVPFCSGKKGAAQRPRSGLRAFLDPYGNLEQVGKW</sequence>
<feature type="region of interest" description="Disordered" evidence="1">
    <location>
        <begin position="1"/>
        <end position="86"/>
    </location>
</feature>
<dbReference type="PANTHER" id="PTHR36865">
    <property type="entry name" value="RIKEN CDNA 1700001O22 GENE"/>
    <property type="match status" value="1"/>
</dbReference>
<feature type="domain" description="DUF4685" evidence="2">
    <location>
        <begin position="199"/>
        <end position="306"/>
    </location>
</feature>
<dbReference type="InterPro" id="IPR032756">
    <property type="entry name" value="DUF4685"/>
</dbReference>
<feature type="compositionally biased region" description="Polar residues" evidence="1">
    <location>
        <begin position="110"/>
        <end position="120"/>
    </location>
</feature>
<gene>
    <name evidence="3" type="primary">C9orf50</name>
</gene>
<protein>
    <submittedName>
        <fullName evidence="3">Chromosome 9 open reading frame 50</fullName>
    </submittedName>
</protein>
<accession>A0A7N9CLK8</accession>
<dbReference type="Ensembl" id="ENSMFAT00000094304.1">
    <property type="protein sequence ID" value="ENSMFAP00000050527.1"/>
    <property type="gene ID" value="ENSMFAG00000033035.2"/>
</dbReference>